<comment type="caution">
    <text evidence="10">The sequence shown here is derived from an EMBL/GenBank/DDBJ whole genome shotgun (WGS) entry which is preliminary data.</text>
</comment>
<comment type="subcellular location">
    <subcellularLocation>
        <location evidence="1">Cell membrane</location>
        <topology evidence="1">Multi-pass membrane protein</topology>
    </subcellularLocation>
</comment>
<evidence type="ECO:0000256" key="8">
    <source>
        <dbReference type="SAM" id="Phobius"/>
    </source>
</evidence>
<keyword evidence="4 8" id="KW-0812">Transmembrane</keyword>
<keyword evidence="6 8" id="KW-0472">Membrane</keyword>
<feature type="transmembrane region" description="Helical" evidence="8">
    <location>
        <begin position="189"/>
        <end position="208"/>
    </location>
</feature>
<dbReference type="EMBL" id="SNYO01000001">
    <property type="protein sequence ID" value="TDQ65069.1"/>
    <property type="molecule type" value="Genomic_DNA"/>
</dbReference>
<evidence type="ECO:0000256" key="7">
    <source>
        <dbReference type="SAM" id="MobiDB-lite"/>
    </source>
</evidence>
<dbReference type="PANTHER" id="PTHR43045:SF1">
    <property type="entry name" value="SHIKIMATE TRANSPORTER"/>
    <property type="match status" value="1"/>
</dbReference>
<accession>A0A4R6VMQ0</accession>
<reference evidence="10 11" key="1">
    <citation type="submission" date="2019-03" db="EMBL/GenBank/DDBJ databases">
        <title>Genomic Encyclopedia of Type Strains, Phase IV (KMG-IV): sequencing the most valuable type-strain genomes for metagenomic binning, comparative biology and taxonomic classification.</title>
        <authorList>
            <person name="Goeker M."/>
        </authorList>
    </citation>
    <scope>NUCLEOTIDE SEQUENCE [LARGE SCALE GENOMIC DNA]</scope>
    <source>
        <strain evidence="10 11">DSM 45775</strain>
    </source>
</reference>
<dbReference type="SUPFAM" id="SSF103473">
    <property type="entry name" value="MFS general substrate transporter"/>
    <property type="match status" value="1"/>
</dbReference>
<dbReference type="GO" id="GO:0005886">
    <property type="term" value="C:plasma membrane"/>
    <property type="evidence" value="ECO:0007669"/>
    <property type="project" value="UniProtKB-SubCell"/>
</dbReference>
<dbReference type="PROSITE" id="PS50850">
    <property type="entry name" value="MFS"/>
    <property type="match status" value="1"/>
</dbReference>
<dbReference type="AlphaFoldDB" id="A0A4R6VMQ0"/>
<evidence type="ECO:0000256" key="3">
    <source>
        <dbReference type="ARBA" id="ARBA00022475"/>
    </source>
</evidence>
<dbReference type="CDD" id="cd17369">
    <property type="entry name" value="MFS_ShiA_like"/>
    <property type="match status" value="1"/>
</dbReference>
<keyword evidence="2" id="KW-0813">Transport</keyword>
<gene>
    <name evidence="10" type="ORF">EV188_101318</name>
</gene>
<evidence type="ECO:0000256" key="6">
    <source>
        <dbReference type="ARBA" id="ARBA00023136"/>
    </source>
</evidence>
<sequence length="451" mass="48246">MSTLPAGADRRALKRRAVVASTVGTTIEWYDFFLYNTAAALVFGPLFFADSAAGGVLLAFSTQFVGFAARPVGAAIFGHYGDRIGRKYSLVATLLLMGGATVLIGCLPTYDSIGVLAPVLLTLLRILQGIGVGGEWGGSVLMSMEWGHRRQRGLMAAWPQAGVPIGLALGTFVVWQFSGPEFLAWGWRVPFIASIVLIAIGLWVRLSVLESPAFAQIKTSGKVAKLPLAETLRTQWRDVLKAMFVRTAEQAPFYIFTSFVLAYGTQQLDLERSDLLLYLIIAACIGIVSVPFFGWLSDVLGRRLVYGVGVVLTGLYAFPYFALLNTAVGGLILLGIILGLIFHDMMYGPQAALISESFGTGIRYTGAGLGYQLASITAGGPAPLIATAILAGTGSTTWISIYIILCAVVSMIALLMMHPRPPEADEADFASEDDAGQDAIQDAARSERQKT</sequence>
<feature type="transmembrane region" description="Helical" evidence="8">
    <location>
        <begin position="116"/>
        <end position="136"/>
    </location>
</feature>
<evidence type="ECO:0000259" key="9">
    <source>
        <dbReference type="PROSITE" id="PS50850"/>
    </source>
</evidence>
<organism evidence="10 11">
    <name type="scientific">Actinomycetospora succinea</name>
    <dbReference type="NCBI Taxonomy" id="663603"/>
    <lineage>
        <taxon>Bacteria</taxon>
        <taxon>Bacillati</taxon>
        <taxon>Actinomycetota</taxon>
        <taxon>Actinomycetes</taxon>
        <taxon>Pseudonocardiales</taxon>
        <taxon>Pseudonocardiaceae</taxon>
        <taxon>Actinomycetospora</taxon>
    </lineage>
</organism>
<keyword evidence="5 8" id="KW-1133">Transmembrane helix</keyword>
<evidence type="ECO:0000256" key="2">
    <source>
        <dbReference type="ARBA" id="ARBA00022448"/>
    </source>
</evidence>
<protein>
    <submittedName>
        <fullName evidence="10">Sugar phosphate permease</fullName>
    </submittedName>
</protein>
<feature type="transmembrane region" description="Helical" evidence="8">
    <location>
        <begin position="369"/>
        <end position="391"/>
    </location>
</feature>
<feature type="compositionally biased region" description="Acidic residues" evidence="7">
    <location>
        <begin position="424"/>
        <end position="436"/>
    </location>
</feature>
<evidence type="ECO:0000256" key="5">
    <source>
        <dbReference type="ARBA" id="ARBA00022989"/>
    </source>
</evidence>
<dbReference type="OrthoDB" id="8953821at2"/>
<evidence type="ECO:0000256" key="1">
    <source>
        <dbReference type="ARBA" id="ARBA00004651"/>
    </source>
</evidence>
<keyword evidence="3" id="KW-1003">Cell membrane</keyword>
<evidence type="ECO:0000313" key="11">
    <source>
        <dbReference type="Proteomes" id="UP000295705"/>
    </source>
</evidence>
<dbReference type="Pfam" id="PF07690">
    <property type="entry name" value="MFS_1"/>
    <property type="match status" value="1"/>
</dbReference>
<feature type="domain" description="Major facilitator superfamily (MFS) profile" evidence="9">
    <location>
        <begin position="17"/>
        <end position="422"/>
    </location>
</feature>
<feature type="transmembrane region" description="Helical" evidence="8">
    <location>
        <begin position="88"/>
        <end position="110"/>
    </location>
</feature>
<feature type="transmembrane region" description="Helical" evidence="8">
    <location>
        <begin position="157"/>
        <end position="177"/>
    </location>
</feature>
<name>A0A4R6VMQ0_9PSEU</name>
<dbReference type="RefSeq" id="WP_133824482.1">
    <property type="nucleotide sequence ID" value="NZ_BAABHR010000046.1"/>
</dbReference>
<feature type="transmembrane region" description="Helical" evidence="8">
    <location>
        <begin position="275"/>
        <end position="297"/>
    </location>
</feature>
<keyword evidence="11" id="KW-1185">Reference proteome</keyword>
<feature type="transmembrane region" description="Helical" evidence="8">
    <location>
        <begin position="243"/>
        <end position="263"/>
    </location>
</feature>
<feature type="transmembrane region" description="Helical" evidence="8">
    <location>
        <begin position="304"/>
        <end position="322"/>
    </location>
</feature>
<feature type="region of interest" description="Disordered" evidence="7">
    <location>
        <begin position="424"/>
        <end position="451"/>
    </location>
</feature>
<evidence type="ECO:0000313" key="10">
    <source>
        <dbReference type="EMBL" id="TDQ65069.1"/>
    </source>
</evidence>
<dbReference type="PANTHER" id="PTHR43045">
    <property type="entry name" value="SHIKIMATE TRANSPORTER"/>
    <property type="match status" value="1"/>
</dbReference>
<feature type="transmembrane region" description="Helical" evidence="8">
    <location>
        <begin position="38"/>
        <end position="60"/>
    </location>
</feature>
<dbReference type="Gene3D" id="1.20.1250.20">
    <property type="entry name" value="MFS general substrate transporter like domains"/>
    <property type="match status" value="2"/>
</dbReference>
<dbReference type="InterPro" id="IPR011701">
    <property type="entry name" value="MFS"/>
</dbReference>
<dbReference type="GO" id="GO:0022857">
    <property type="term" value="F:transmembrane transporter activity"/>
    <property type="evidence" value="ECO:0007669"/>
    <property type="project" value="InterPro"/>
</dbReference>
<dbReference type="InterPro" id="IPR020846">
    <property type="entry name" value="MFS_dom"/>
</dbReference>
<feature type="transmembrane region" description="Helical" evidence="8">
    <location>
        <begin position="397"/>
        <end position="417"/>
    </location>
</feature>
<dbReference type="InterPro" id="IPR036259">
    <property type="entry name" value="MFS_trans_sf"/>
</dbReference>
<evidence type="ECO:0000256" key="4">
    <source>
        <dbReference type="ARBA" id="ARBA00022692"/>
    </source>
</evidence>
<proteinExistence type="predicted"/>
<dbReference type="Proteomes" id="UP000295705">
    <property type="component" value="Unassembled WGS sequence"/>
</dbReference>